<evidence type="ECO:0000256" key="3">
    <source>
        <dbReference type="ARBA" id="ARBA00022989"/>
    </source>
</evidence>
<feature type="transmembrane region" description="Helical" evidence="5">
    <location>
        <begin position="291"/>
        <end position="308"/>
    </location>
</feature>
<keyword evidence="4 5" id="KW-0472">Membrane</keyword>
<dbReference type="SUPFAM" id="SSF103473">
    <property type="entry name" value="MFS general substrate transporter"/>
    <property type="match status" value="1"/>
</dbReference>
<dbReference type="InterPro" id="IPR036259">
    <property type="entry name" value="MFS_trans_sf"/>
</dbReference>
<accession>A0ABP5QUS5</accession>
<dbReference type="PANTHER" id="PTHR23518">
    <property type="entry name" value="C-METHYLTRANSFERASE"/>
    <property type="match status" value="1"/>
</dbReference>
<evidence type="ECO:0000256" key="5">
    <source>
        <dbReference type="SAM" id="Phobius"/>
    </source>
</evidence>
<name>A0ABP5QUS5_9ACTN</name>
<dbReference type="PROSITE" id="PS50850">
    <property type="entry name" value="MFS"/>
    <property type="match status" value="1"/>
</dbReference>
<feature type="domain" description="Major facilitator superfamily (MFS) profile" evidence="6">
    <location>
        <begin position="25"/>
        <end position="403"/>
    </location>
</feature>
<dbReference type="PANTHER" id="PTHR23518:SF2">
    <property type="entry name" value="MAJOR FACILITATOR SUPERFAMILY TRANSPORTER"/>
    <property type="match status" value="1"/>
</dbReference>
<feature type="transmembrane region" description="Helical" evidence="5">
    <location>
        <begin position="183"/>
        <end position="201"/>
    </location>
</feature>
<dbReference type="Gene3D" id="1.20.1250.20">
    <property type="entry name" value="MFS general substrate transporter like domains"/>
    <property type="match status" value="2"/>
</dbReference>
<dbReference type="RefSeq" id="WP_344636616.1">
    <property type="nucleotide sequence ID" value="NZ_BAAATR010000010.1"/>
</dbReference>
<dbReference type="Pfam" id="PF07690">
    <property type="entry name" value="MFS_1"/>
    <property type="match status" value="1"/>
</dbReference>
<sequence length="404" mass="42256">MTEPEPTTAATNTAPPTENGWLTRNVKVLCGVSFLQDSASELLYPVLPIFLTTVLGAPPAAVGAIEGLAEGAASLTKVAAGRLADRFARRPLIAYGYGLAALGKFLIAVATVWPLVLVARVTDRLGKGLRSAPRDALLVDGIPAGRRGRVFGLHRAADTAGAVVGPLVGLGLYEALDHRLRPLFWVALVPAAASVALTAAVHDRRGTPSERAADSRTPRTAWRELPRAYWRVLAALTVFGLVNFPDALLLLRAHQLGLSTAGVVLAYAVYNLAYAALSYPAGALSDRCPRPLVFAAGLAFFAVGYLGLGLIHVPWLVFLVLPLYGGFNACTDGVGKAWISSLVPDRQQGTAQGLYQGAASAAVLIAGLWAGLAWNGDGRIPLLVSGTVAVLLAAALPALTWSRL</sequence>
<keyword evidence="2 5" id="KW-0812">Transmembrane</keyword>
<evidence type="ECO:0000259" key="6">
    <source>
        <dbReference type="PROSITE" id="PS50850"/>
    </source>
</evidence>
<protein>
    <submittedName>
        <fullName evidence="7">MFS transporter</fullName>
    </submittedName>
</protein>
<dbReference type="InterPro" id="IPR020846">
    <property type="entry name" value="MFS_dom"/>
</dbReference>
<keyword evidence="3 5" id="KW-1133">Transmembrane helix</keyword>
<evidence type="ECO:0000256" key="2">
    <source>
        <dbReference type="ARBA" id="ARBA00022692"/>
    </source>
</evidence>
<dbReference type="Proteomes" id="UP001500305">
    <property type="component" value="Unassembled WGS sequence"/>
</dbReference>
<comment type="caution">
    <text evidence="7">The sequence shown here is derived from an EMBL/GenBank/DDBJ whole genome shotgun (WGS) entry which is preliminary data.</text>
</comment>
<evidence type="ECO:0000256" key="4">
    <source>
        <dbReference type="ARBA" id="ARBA00023136"/>
    </source>
</evidence>
<feature type="transmembrane region" description="Helical" evidence="5">
    <location>
        <begin position="92"/>
        <end position="116"/>
    </location>
</feature>
<evidence type="ECO:0000313" key="7">
    <source>
        <dbReference type="EMBL" id="GAA2244214.1"/>
    </source>
</evidence>
<dbReference type="CDD" id="cd17370">
    <property type="entry name" value="MFS_MJ1317_like"/>
    <property type="match status" value="1"/>
</dbReference>
<feature type="transmembrane region" description="Helical" evidence="5">
    <location>
        <begin position="380"/>
        <end position="401"/>
    </location>
</feature>
<organism evidence="7 8">
    <name type="scientific">Kitasatospora cystarginea</name>
    <dbReference type="NCBI Taxonomy" id="58350"/>
    <lineage>
        <taxon>Bacteria</taxon>
        <taxon>Bacillati</taxon>
        <taxon>Actinomycetota</taxon>
        <taxon>Actinomycetes</taxon>
        <taxon>Kitasatosporales</taxon>
        <taxon>Streptomycetaceae</taxon>
        <taxon>Kitasatospora</taxon>
    </lineage>
</organism>
<dbReference type="EMBL" id="BAAATR010000010">
    <property type="protein sequence ID" value="GAA2244214.1"/>
    <property type="molecule type" value="Genomic_DNA"/>
</dbReference>
<evidence type="ECO:0000256" key="1">
    <source>
        <dbReference type="ARBA" id="ARBA00004651"/>
    </source>
</evidence>
<feature type="transmembrane region" description="Helical" evidence="5">
    <location>
        <begin position="228"/>
        <end position="244"/>
    </location>
</feature>
<keyword evidence="8" id="KW-1185">Reference proteome</keyword>
<gene>
    <name evidence="7" type="ORF">GCM10010430_27480</name>
</gene>
<comment type="subcellular location">
    <subcellularLocation>
        <location evidence="1">Cell membrane</location>
        <topology evidence="1">Multi-pass membrane protein</topology>
    </subcellularLocation>
</comment>
<reference evidence="8" key="1">
    <citation type="journal article" date="2019" name="Int. J. Syst. Evol. Microbiol.">
        <title>The Global Catalogue of Microorganisms (GCM) 10K type strain sequencing project: providing services to taxonomists for standard genome sequencing and annotation.</title>
        <authorList>
            <consortium name="The Broad Institute Genomics Platform"/>
            <consortium name="The Broad Institute Genome Sequencing Center for Infectious Disease"/>
            <person name="Wu L."/>
            <person name="Ma J."/>
        </authorList>
    </citation>
    <scope>NUCLEOTIDE SEQUENCE [LARGE SCALE GENOMIC DNA]</scope>
    <source>
        <strain evidence="8">JCM 7356</strain>
    </source>
</reference>
<evidence type="ECO:0000313" key="8">
    <source>
        <dbReference type="Proteomes" id="UP001500305"/>
    </source>
</evidence>
<feature type="transmembrane region" description="Helical" evidence="5">
    <location>
        <begin position="256"/>
        <end position="279"/>
    </location>
</feature>
<feature type="transmembrane region" description="Helical" evidence="5">
    <location>
        <begin position="354"/>
        <end position="374"/>
    </location>
</feature>
<dbReference type="InterPro" id="IPR011701">
    <property type="entry name" value="MFS"/>
</dbReference>
<proteinExistence type="predicted"/>